<name>A0AAE1PSX7_9EUCA</name>
<comment type="caution">
    <text evidence="3">The sequence shown here is derived from an EMBL/GenBank/DDBJ whole genome shotgun (WGS) entry which is preliminary data.</text>
</comment>
<dbReference type="GO" id="GO:0030688">
    <property type="term" value="C:preribosome, small subunit precursor"/>
    <property type="evidence" value="ECO:0007669"/>
    <property type="project" value="TreeGrafter"/>
</dbReference>
<feature type="compositionally biased region" description="Acidic residues" evidence="2">
    <location>
        <begin position="69"/>
        <end position="86"/>
    </location>
</feature>
<protein>
    <recommendedName>
        <fullName evidence="5">Bystin</fullName>
    </recommendedName>
</protein>
<dbReference type="GO" id="GO:0005730">
    <property type="term" value="C:nucleolus"/>
    <property type="evidence" value="ECO:0007669"/>
    <property type="project" value="TreeGrafter"/>
</dbReference>
<dbReference type="Pfam" id="PF05291">
    <property type="entry name" value="Bystin"/>
    <property type="match status" value="1"/>
</dbReference>
<dbReference type="GO" id="GO:0006364">
    <property type="term" value="P:rRNA processing"/>
    <property type="evidence" value="ECO:0007669"/>
    <property type="project" value="TreeGrafter"/>
</dbReference>
<dbReference type="EMBL" id="JAWZYT010001378">
    <property type="protein sequence ID" value="KAK4312790.1"/>
    <property type="molecule type" value="Genomic_DNA"/>
</dbReference>
<dbReference type="InterPro" id="IPR007955">
    <property type="entry name" value="Bystin"/>
</dbReference>
<reference evidence="3" key="1">
    <citation type="submission" date="2023-11" db="EMBL/GenBank/DDBJ databases">
        <title>Genome assemblies of two species of porcelain crab, Petrolisthes cinctipes and Petrolisthes manimaculis (Anomura: Porcellanidae).</title>
        <authorList>
            <person name="Angst P."/>
        </authorList>
    </citation>
    <scope>NUCLEOTIDE SEQUENCE</scope>
    <source>
        <strain evidence="3">PB745_02</strain>
        <tissue evidence="3">Gill</tissue>
    </source>
</reference>
<evidence type="ECO:0008006" key="5">
    <source>
        <dbReference type="Google" id="ProtNLM"/>
    </source>
</evidence>
<evidence type="ECO:0000256" key="2">
    <source>
        <dbReference type="SAM" id="MobiDB-lite"/>
    </source>
</evidence>
<dbReference type="GO" id="GO:0005737">
    <property type="term" value="C:cytoplasm"/>
    <property type="evidence" value="ECO:0007669"/>
    <property type="project" value="TreeGrafter"/>
</dbReference>
<gene>
    <name evidence="3" type="ORF">Pmani_015802</name>
</gene>
<evidence type="ECO:0000313" key="3">
    <source>
        <dbReference type="EMBL" id="KAK4312790.1"/>
    </source>
</evidence>
<accession>A0AAE1PSX7</accession>
<dbReference type="AlphaFoldDB" id="A0AAE1PSX7"/>
<dbReference type="GO" id="GO:0030515">
    <property type="term" value="F:snoRNA binding"/>
    <property type="evidence" value="ECO:0007669"/>
    <property type="project" value="TreeGrafter"/>
</dbReference>
<feature type="compositionally biased region" description="Acidic residues" evidence="2">
    <location>
        <begin position="117"/>
        <end position="131"/>
    </location>
</feature>
<evidence type="ECO:0000256" key="1">
    <source>
        <dbReference type="ARBA" id="ARBA00007114"/>
    </source>
</evidence>
<dbReference type="PANTHER" id="PTHR12821">
    <property type="entry name" value="BYSTIN"/>
    <property type="match status" value="1"/>
</dbReference>
<keyword evidence="4" id="KW-1185">Reference proteome</keyword>
<sequence>MGKSKKVKRMGGSVSRPGPLDKQITEDELAQPSTRKKIRNERKDGDDEYVEGQLGRTILKQSLAQLKEIEEEKMEQEAEEEEEEEFPPLGYQRPRRNKRAPEISLSRQTPAQKLGSDDESSDDDEGGDVDEREAAVPQNIDKVVKDFEDELRLAEDDKKILDQFMKEGAPQRKLADLFRDKITEKQTEIKSQVDATSVRTVDLSPEVQDMCHQVGKVLEKYRSGPLPKMFKVIPKMRSWEELVYLTNPDKWSAAAVYQAVRIFVSNLKVPMAQRFFNLVLLPRIRDDVSFYKRLNYHLYQAMCKALFKPAAFFKGVLLPLCMSGSCTLREAIIVGSVLAKSHIPILHSAATILKLAEMDYTGANSIFLRIFFDKKYALPYRVVDACVYHFMKFEHDKRELPVLWHQSLLSFVQRYKEDLSPDQKQSLLDVVRFHTHHAITAEVRRELINSKCRGEDDDNNTTTTTMLVDE</sequence>
<dbReference type="Proteomes" id="UP001292094">
    <property type="component" value="Unassembled WGS sequence"/>
</dbReference>
<feature type="region of interest" description="Disordered" evidence="2">
    <location>
        <begin position="1"/>
        <end position="141"/>
    </location>
</feature>
<proteinExistence type="inferred from homology"/>
<comment type="similarity">
    <text evidence="1">Belongs to the bystin family.</text>
</comment>
<organism evidence="3 4">
    <name type="scientific">Petrolisthes manimaculis</name>
    <dbReference type="NCBI Taxonomy" id="1843537"/>
    <lineage>
        <taxon>Eukaryota</taxon>
        <taxon>Metazoa</taxon>
        <taxon>Ecdysozoa</taxon>
        <taxon>Arthropoda</taxon>
        <taxon>Crustacea</taxon>
        <taxon>Multicrustacea</taxon>
        <taxon>Malacostraca</taxon>
        <taxon>Eumalacostraca</taxon>
        <taxon>Eucarida</taxon>
        <taxon>Decapoda</taxon>
        <taxon>Pleocyemata</taxon>
        <taxon>Anomura</taxon>
        <taxon>Galatheoidea</taxon>
        <taxon>Porcellanidae</taxon>
        <taxon>Petrolisthes</taxon>
    </lineage>
</organism>
<dbReference type="PANTHER" id="PTHR12821:SF0">
    <property type="entry name" value="BYSTIN"/>
    <property type="match status" value="1"/>
</dbReference>
<evidence type="ECO:0000313" key="4">
    <source>
        <dbReference type="Proteomes" id="UP001292094"/>
    </source>
</evidence>